<reference evidence="3 4" key="1">
    <citation type="submission" date="2018-11" db="EMBL/GenBank/DDBJ databases">
        <title>Genome sequence and assembly of Colletotrichum spinosum.</title>
        <authorList>
            <person name="Gan P."/>
            <person name="Shirasu K."/>
        </authorList>
    </citation>
    <scope>NUCLEOTIDE SEQUENCE [LARGE SCALE GENOMIC DNA]</scope>
    <source>
        <strain evidence="3 4">CBS 515.97</strain>
    </source>
</reference>
<organism evidence="3 4">
    <name type="scientific">Colletotrichum spinosum</name>
    <dbReference type="NCBI Taxonomy" id="1347390"/>
    <lineage>
        <taxon>Eukaryota</taxon>
        <taxon>Fungi</taxon>
        <taxon>Dikarya</taxon>
        <taxon>Ascomycota</taxon>
        <taxon>Pezizomycotina</taxon>
        <taxon>Sordariomycetes</taxon>
        <taxon>Hypocreomycetidae</taxon>
        <taxon>Glomerellales</taxon>
        <taxon>Glomerellaceae</taxon>
        <taxon>Colletotrichum</taxon>
        <taxon>Colletotrichum orbiculare species complex</taxon>
    </lineage>
</organism>
<feature type="region of interest" description="Disordered" evidence="1">
    <location>
        <begin position="1"/>
        <end position="171"/>
    </location>
</feature>
<dbReference type="Proteomes" id="UP000295083">
    <property type="component" value="Unassembled WGS sequence"/>
</dbReference>
<keyword evidence="4" id="KW-1185">Reference proteome</keyword>
<comment type="caution">
    <text evidence="3">The sequence shown here is derived from an EMBL/GenBank/DDBJ whole genome shotgun (WGS) entry which is preliminary data.</text>
</comment>
<evidence type="ECO:0000313" key="4">
    <source>
        <dbReference type="Proteomes" id="UP000295083"/>
    </source>
</evidence>
<feature type="compositionally biased region" description="Low complexity" evidence="1">
    <location>
        <begin position="41"/>
        <end position="52"/>
    </location>
</feature>
<evidence type="ECO:0000256" key="1">
    <source>
        <dbReference type="SAM" id="MobiDB-lite"/>
    </source>
</evidence>
<keyword evidence="2" id="KW-1133">Transmembrane helix</keyword>
<dbReference type="AlphaFoldDB" id="A0A4R8QMQ8"/>
<evidence type="ECO:0000313" key="3">
    <source>
        <dbReference type="EMBL" id="TDZ38486.1"/>
    </source>
</evidence>
<name>A0A4R8QMQ8_9PEZI</name>
<dbReference type="CDD" id="cd12087">
    <property type="entry name" value="TM_EGFR-like"/>
    <property type="match status" value="1"/>
</dbReference>
<feature type="compositionally biased region" description="Low complexity" evidence="1">
    <location>
        <begin position="418"/>
        <end position="428"/>
    </location>
</feature>
<proteinExistence type="predicted"/>
<feature type="compositionally biased region" description="Pro residues" evidence="1">
    <location>
        <begin position="63"/>
        <end position="74"/>
    </location>
</feature>
<accession>A0A4R8QMQ8</accession>
<feature type="compositionally biased region" description="Polar residues" evidence="1">
    <location>
        <begin position="1"/>
        <end position="10"/>
    </location>
</feature>
<feature type="compositionally biased region" description="Pro residues" evidence="1">
    <location>
        <begin position="434"/>
        <end position="445"/>
    </location>
</feature>
<dbReference type="EMBL" id="QAPG01000016">
    <property type="protein sequence ID" value="TDZ38486.1"/>
    <property type="molecule type" value="Genomic_DNA"/>
</dbReference>
<keyword evidence="2" id="KW-0472">Membrane</keyword>
<feature type="compositionally biased region" description="Basic and acidic residues" evidence="1">
    <location>
        <begin position="23"/>
        <end position="35"/>
    </location>
</feature>
<gene>
    <name evidence="3" type="ORF">C8035_v004795</name>
</gene>
<keyword evidence="2" id="KW-0812">Transmembrane</keyword>
<feature type="region of interest" description="Disordered" evidence="1">
    <location>
        <begin position="417"/>
        <end position="485"/>
    </location>
</feature>
<feature type="region of interest" description="Disordered" evidence="1">
    <location>
        <begin position="349"/>
        <end position="386"/>
    </location>
</feature>
<feature type="transmembrane region" description="Helical" evidence="2">
    <location>
        <begin position="180"/>
        <end position="203"/>
    </location>
</feature>
<protein>
    <submittedName>
        <fullName evidence="3">Uncharacterized protein</fullName>
    </submittedName>
</protein>
<feature type="compositionally biased region" description="Polar residues" evidence="1">
    <location>
        <begin position="141"/>
        <end position="161"/>
    </location>
</feature>
<feature type="compositionally biased region" description="Low complexity" evidence="1">
    <location>
        <begin position="75"/>
        <end position="103"/>
    </location>
</feature>
<feature type="compositionally biased region" description="Low complexity" evidence="1">
    <location>
        <begin position="124"/>
        <end position="133"/>
    </location>
</feature>
<evidence type="ECO:0000256" key="2">
    <source>
        <dbReference type="SAM" id="Phobius"/>
    </source>
</evidence>
<sequence>MESQSTSNTDMVRRRIIRRSRFPRPDLRIEIRDGASDSEDSPSPSYSSFSKSHSPKTKSYSPKLPPPQPAPPVLNPARPGEAETTTTSSSSSSSSLPTAPSRQPSRDQPQRQPTSNPPVPSAKSSSSSSSSSSRPAPTAIPNGQFTTSAPPLPTNTATRGGNQAGLGKDRSREVGWTPTAIAFGTIAIAAFFLVIGLAIWWFLKYRRRRQARQMYENSISSQQGTIWNPVTTFSPPTHATKRSPSSVMAELMGHAYAAENGHAGAGPGAGAGAGAGAAGTTHPDRNLLTPQGYLDEKKFAADGQLPILEPAPVHQPQVRNSVASWIRRHHPLKLNPHAGRSSMYSTRTAGASTRTVNVDAPPVPAVPDVYRPSSRHSGLAVPGADDRRYTAASSRYGSDAHSLYGTNSILSLYENQHPPTTQQQQQQQQGGGPPDAPWLETPPPLMYGERGVSMAPTESTWRSWGGGVTQPREHAPAPPQTPRRGWIEKCIKFGGLR</sequence>